<dbReference type="PANTHER" id="PTHR43667">
    <property type="entry name" value="CYCLOPROPANE-FATTY-ACYL-PHOSPHOLIPID SYNTHASE"/>
    <property type="match status" value="1"/>
</dbReference>
<keyword evidence="2" id="KW-1185">Reference proteome</keyword>
<dbReference type="CDD" id="cd02440">
    <property type="entry name" value="AdoMet_MTases"/>
    <property type="match status" value="1"/>
</dbReference>
<name>A0ABR2Y930_9PEZI</name>
<gene>
    <name evidence="1" type="ORF">SCAR479_00288</name>
</gene>
<accession>A0ABR2Y930</accession>
<sequence>MTKLQRFDDANIKQSDHVLEIGTGWGSFAINVARQPGCRVTSLTFSKEQQQLAEDRIREAGFSDRVEVKLIDYRKLPIPEKPYDRIVSIEMLEAVGREYMATYFFAYGQAVEQR</sequence>
<evidence type="ECO:0000313" key="1">
    <source>
        <dbReference type="EMBL" id="KAK9783729.1"/>
    </source>
</evidence>
<comment type="caution">
    <text evidence="1">The sequence shown here is derived from an EMBL/GenBank/DDBJ whole genome shotgun (WGS) entry which is preliminary data.</text>
</comment>
<dbReference type="EMBL" id="JARVKM010000001">
    <property type="protein sequence ID" value="KAK9783729.1"/>
    <property type="molecule type" value="Genomic_DNA"/>
</dbReference>
<dbReference type="SUPFAM" id="SSF53335">
    <property type="entry name" value="S-adenosyl-L-methionine-dependent methyltransferases"/>
    <property type="match status" value="1"/>
</dbReference>
<protein>
    <recommendedName>
        <fullName evidence="3">Cyclopropane-fatty-acyl-phospholipid synthase</fullName>
    </recommendedName>
</protein>
<dbReference type="Gene3D" id="3.40.50.150">
    <property type="entry name" value="Vaccinia Virus protein VP39"/>
    <property type="match status" value="1"/>
</dbReference>
<organism evidence="1 2">
    <name type="scientific">Seiridium cardinale</name>
    <dbReference type="NCBI Taxonomy" id="138064"/>
    <lineage>
        <taxon>Eukaryota</taxon>
        <taxon>Fungi</taxon>
        <taxon>Dikarya</taxon>
        <taxon>Ascomycota</taxon>
        <taxon>Pezizomycotina</taxon>
        <taxon>Sordariomycetes</taxon>
        <taxon>Xylariomycetidae</taxon>
        <taxon>Amphisphaeriales</taxon>
        <taxon>Sporocadaceae</taxon>
        <taxon>Seiridium</taxon>
    </lineage>
</organism>
<evidence type="ECO:0008006" key="3">
    <source>
        <dbReference type="Google" id="ProtNLM"/>
    </source>
</evidence>
<dbReference type="PANTHER" id="PTHR43667:SF2">
    <property type="entry name" value="FATTY ACID C-METHYL TRANSFERASE"/>
    <property type="match status" value="1"/>
</dbReference>
<dbReference type="InterPro" id="IPR029063">
    <property type="entry name" value="SAM-dependent_MTases_sf"/>
</dbReference>
<reference evidence="1 2" key="1">
    <citation type="submission" date="2024-02" db="EMBL/GenBank/DDBJ databases">
        <title>First draft genome assembly of two strains of Seiridium cardinale.</title>
        <authorList>
            <person name="Emiliani G."/>
            <person name="Scali E."/>
        </authorList>
    </citation>
    <scope>NUCLEOTIDE SEQUENCE [LARGE SCALE GENOMIC DNA]</scope>
    <source>
        <strain evidence="1 2">BM-138-000479</strain>
    </source>
</reference>
<dbReference type="Proteomes" id="UP001465668">
    <property type="component" value="Unassembled WGS sequence"/>
</dbReference>
<dbReference type="Pfam" id="PF02353">
    <property type="entry name" value="CMAS"/>
    <property type="match status" value="1"/>
</dbReference>
<proteinExistence type="predicted"/>
<dbReference type="InterPro" id="IPR050723">
    <property type="entry name" value="CFA/CMAS"/>
</dbReference>
<evidence type="ECO:0000313" key="2">
    <source>
        <dbReference type="Proteomes" id="UP001465668"/>
    </source>
</evidence>